<keyword evidence="8 10" id="KW-0333">Golgi apparatus</keyword>
<dbReference type="PANTHER" id="PTHR11214">
    <property type="entry name" value="BETA-1,3-N-ACETYLGLUCOSAMINYLTRANSFERASE"/>
    <property type="match status" value="1"/>
</dbReference>
<evidence type="ECO:0000256" key="5">
    <source>
        <dbReference type="ARBA" id="ARBA00022692"/>
    </source>
</evidence>
<evidence type="ECO:0000256" key="10">
    <source>
        <dbReference type="RuleBase" id="RU363063"/>
    </source>
</evidence>
<dbReference type="GO" id="GO:0000139">
    <property type="term" value="C:Golgi membrane"/>
    <property type="evidence" value="ECO:0007669"/>
    <property type="project" value="UniProtKB-SubCell"/>
</dbReference>
<protein>
    <recommendedName>
        <fullName evidence="10">Hexosyltransferase</fullName>
        <ecNumber evidence="10">2.4.1.-</ecNumber>
    </recommendedName>
</protein>
<dbReference type="EMBL" id="JAZGQO010000018">
    <property type="protein sequence ID" value="KAK6167474.1"/>
    <property type="molecule type" value="Genomic_DNA"/>
</dbReference>
<dbReference type="GO" id="GO:0006493">
    <property type="term" value="P:protein O-linked glycosylation"/>
    <property type="evidence" value="ECO:0007669"/>
    <property type="project" value="TreeGrafter"/>
</dbReference>
<comment type="caution">
    <text evidence="11">The sequence shown here is derived from an EMBL/GenBank/DDBJ whole genome shotgun (WGS) entry which is preliminary data.</text>
</comment>
<dbReference type="PANTHER" id="PTHR11214:SF3">
    <property type="entry name" value="BETA-1,3-GALACTOSYLTRANSFERASE 6"/>
    <property type="match status" value="1"/>
</dbReference>
<reference evidence="11 12" key="1">
    <citation type="submission" date="2024-01" db="EMBL/GenBank/DDBJ databases">
        <title>The genome of the rayed Mediterranean limpet Patella caerulea (Linnaeus, 1758).</title>
        <authorList>
            <person name="Anh-Thu Weber A."/>
            <person name="Halstead-Nussloch G."/>
        </authorList>
    </citation>
    <scope>NUCLEOTIDE SEQUENCE [LARGE SCALE GENOMIC DNA]</scope>
    <source>
        <strain evidence="11">AATW-2023a</strain>
        <tissue evidence="11">Whole specimen</tissue>
    </source>
</reference>
<evidence type="ECO:0000256" key="3">
    <source>
        <dbReference type="ARBA" id="ARBA00022676"/>
    </source>
</evidence>
<name>A0AAN8GIU4_PATCE</name>
<keyword evidence="7 10" id="KW-1133">Transmembrane helix</keyword>
<dbReference type="Gene3D" id="3.90.550.50">
    <property type="match status" value="1"/>
</dbReference>
<keyword evidence="6 10" id="KW-0735">Signal-anchor</keyword>
<proteinExistence type="inferred from homology"/>
<evidence type="ECO:0000313" key="11">
    <source>
        <dbReference type="EMBL" id="KAK6167474.1"/>
    </source>
</evidence>
<keyword evidence="4" id="KW-0808">Transferase</keyword>
<dbReference type="Pfam" id="PF01762">
    <property type="entry name" value="Galactosyl_T"/>
    <property type="match status" value="1"/>
</dbReference>
<keyword evidence="3 10" id="KW-0328">Glycosyltransferase</keyword>
<feature type="transmembrane region" description="Helical" evidence="10">
    <location>
        <begin position="12"/>
        <end position="33"/>
    </location>
</feature>
<dbReference type="GO" id="GO:0016758">
    <property type="term" value="F:hexosyltransferase activity"/>
    <property type="evidence" value="ECO:0007669"/>
    <property type="project" value="InterPro"/>
</dbReference>
<dbReference type="Proteomes" id="UP001347796">
    <property type="component" value="Unassembled WGS sequence"/>
</dbReference>
<keyword evidence="12" id="KW-1185">Reference proteome</keyword>
<keyword evidence="5 10" id="KW-0812">Transmembrane</keyword>
<keyword evidence="9 10" id="KW-0472">Membrane</keyword>
<evidence type="ECO:0000256" key="6">
    <source>
        <dbReference type="ARBA" id="ARBA00022968"/>
    </source>
</evidence>
<dbReference type="AlphaFoldDB" id="A0AAN8GIU4"/>
<organism evidence="11 12">
    <name type="scientific">Patella caerulea</name>
    <name type="common">Rayed Mediterranean limpet</name>
    <dbReference type="NCBI Taxonomy" id="87958"/>
    <lineage>
        <taxon>Eukaryota</taxon>
        <taxon>Metazoa</taxon>
        <taxon>Spiralia</taxon>
        <taxon>Lophotrochozoa</taxon>
        <taxon>Mollusca</taxon>
        <taxon>Gastropoda</taxon>
        <taxon>Patellogastropoda</taxon>
        <taxon>Patelloidea</taxon>
        <taxon>Patellidae</taxon>
        <taxon>Patella</taxon>
    </lineage>
</organism>
<comment type="subcellular location">
    <subcellularLocation>
        <location evidence="1 10">Golgi apparatus membrane</location>
        <topology evidence="1 10">Single-pass type II membrane protein</topology>
    </subcellularLocation>
</comment>
<gene>
    <name evidence="11" type="ORF">SNE40_021494</name>
</gene>
<evidence type="ECO:0000256" key="2">
    <source>
        <dbReference type="ARBA" id="ARBA00008661"/>
    </source>
</evidence>
<evidence type="ECO:0000256" key="9">
    <source>
        <dbReference type="ARBA" id="ARBA00023136"/>
    </source>
</evidence>
<accession>A0AAN8GIU4</accession>
<comment type="similarity">
    <text evidence="2 10">Belongs to the glycosyltransferase 31 family.</text>
</comment>
<sequence>MCTQIIYKNTRFIKYVIVVSILCFVCLQCWDTFVQKYNHRKKHNNPIFSGGYLLNNDNICSGISQITALVVVHTATYHFQRRDNIRNTYGSRDLFLPAEVRVVFLLGKVTNPKTQEDINREFNKHGDIVQGDFIDSYHNLTIKGVMGLHWVSTYCPHVKYVVKLDDDVVFDMWKFLYVFNANNLYASKTLYCDASFHGIIRRNGKWAIPNYIFKGLKHYPFPHCYGFVVIISGGVIYDLYRASFRVPFFWIDDVYLFGMLPYEIKGISIQLFRKDMILKPKFNGLKCLQEKGEKCPVLAVTYSDKTFNDIWKLIKYRNLIFTKTGSTSAITVLPRVQHRV</sequence>
<dbReference type="EC" id="2.4.1.-" evidence="10"/>
<evidence type="ECO:0000256" key="8">
    <source>
        <dbReference type="ARBA" id="ARBA00023034"/>
    </source>
</evidence>
<evidence type="ECO:0000256" key="4">
    <source>
        <dbReference type="ARBA" id="ARBA00022679"/>
    </source>
</evidence>
<evidence type="ECO:0000313" key="12">
    <source>
        <dbReference type="Proteomes" id="UP001347796"/>
    </source>
</evidence>
<evidence type="ECO:0000256" key="7">
    <source>
        <dbReference type="ARBA" id="ARBA00022989"/>
    </source>
</evidence>
<dbReference type="InterPro" id="IPR002659">
    <property type="entry name" value="Glyco_trans_31"/>
</dbReference>
<evidence type="ECO:0000256" key="1">
    <source>
        <dbReference type="ARBA" id="ARBA00004323"/>
    </source>
</evidence>